<accession>A0ABS7DN38</accession>
<name>A0ABS7DN38_9FIRM</name>
<keyword evidence="2" id="KW-1185">Reference proteome</keyword>
<proteinExistence type="predicted"/>
<gene>
    <name evidence="1" type="ORF">J5W02_07785</name>
</gene>
<protein>
    <submittedName>
        <fullName evidence="1">Histidine kinase</fullName>
    </submittedName>
</protein>
<keyword evidence="1" id="KW-0808">Transferase</keyword>
<dbReference type="RefSeq" id="WP_219965100.1">
    <property type="nucleotide sequence ID" value="NZ_JAGFNZ010000002.1"/>
</dbReference>
<reference evidence="1 2" key="1">
    <citation type="submission" date="2021-03" db="EMBL/GenBank/DDBJ databases">
        <title>Caproiciproducens sp. nov. isolated from feces of cow.</title>
        <authorList>
            <person name="Choi J.-Y."/>
        </authorList>
    </citation>
    <scope>NUCLEOTIDE SEQUENCE [LARGE SCALE GENOMIC DNA]</scope>
    <source>
        <strain evidence="1 2">AGMB10547</strain>
    </source>
</reference>
<dbReference type="Proteomes" id="UP000719942">
    <property type="component" value="Unassembled WGS sequence"/>
</dbReference>
<evidence type="ECO:0000313" key="1">
    <source>
        <dbReference type="EMBL" id="MBW7572713.1"/>
    </source>
</evidence>
<evidence type="ECO:0000313" key="2">
    <source>
        <dbReference type="Proteomes" id="UP000719942"/>
    </source>
</evidence>
<organism evidence="1 2">
    <name type="scientific">Caproiciproducens faecalis</name>
    <dbReference type="NCBI Taxonomy" id="2820301"/>
    <lineage>
        <taxon>Bacteria</taxon>
        <taxon>Bacillati</taxon>
        <taxon>Bacillota</taxon>
        <taxon>Clostridia</taxon>
        <taxon>Eubacteriales</taxon>
        <taxon>Acutalibacteraceae</taxon>
        <taxon>Caproiciproducens</taxon>
    </lineage>
</organism>
<comment type="caution">
    <text evidence="1">The sequence shown here is derived from an EMBL/GenBank/DDBJ whole genome shotgun (WGS) entry which is preliminary data.</text>
</comment>
<sequence>MDTALMNGDFLLGFNGRPQKIQGAQELLQRAALRLRIPIGSFAYDPSLGSRLHELKSGDSGLNEKALTMAQEALRVLPQVTVEHAECLGNPLAVMVALGCGGEKAEIEVKI</sequence>
<dbReference type="EMBL" id="JAGFNZ010000002">
    <property type="protein sequence ID" value="MBW7572713.1"/>
    <property type="molecule type" value="Genomic_DNA"/>
</dbReference>
<keyword evidence="1" id="KW-0418">Kinase</keyword>
<dbReference type="GO" id="GO:0016301">
    <property type="term" value="F:kinase activity"/>
    <property type="evidence" value="ECO:0007669"/>
    <property type="project" value="UniProtKB-KW"/>
</dbReference>